<evidence type="ECO:0000259" key="2">
    <source>
        <dbReference type="PROSITE" id="PS50234"/>
    </source>
</evidence>
<dbReference type="InterPro" id="IPR051266">
    <property type="entry name" value="CLCR"/>
</dbReference>
<dbReference type="SUPFAM" id="SSF53300">
    <property type="entry name" value="vWA-like"/>
    <property type="match status" value="1"/>
</dbReference>
<dbReference type="PROSITE" id="PS50234">
    <property type="entry name" value="VWFA"/>
    <property type="match status" value="1"/>
</dbReference>
<dbReference type="OrthoDB" id="901926at2"/>
<dbReference type="PANTHER" id="PTHR10579:SF43">
    <property type="entry name" value="ZINC FINGER (C3HC4-TYPE RING FINGER) FAMILY PROTEIN"/>
    <property type="match status" value="1"/>
</dbReference>
<evidence type="ECO:0000313" key="4">
    <source>
        <dbReference type="Proteomes" id="UP000190961"/>
    </source>
</evidence>
<feature type="compositionally biased region" description="Low complexity" evidence="1">
    <location>
        <begin position="658"/>
        <end position="676"/>
    </location>
</feature>
<keyword evidence="4" id="KW-1185">Reference proteome</keyword>
<feature type="domain" description="VWFA" evidence="2">
    <location>
        <begin position="731"/>
        <end position="906"/>
    </location>
</feature>
<evidence type="ECO:0000256" key="1">
    <source>
        <dbReference type="SAM" id="MobiDB-lite"/>
    </source>
</evidence>
<dbReference type="InterPro" id="IPR036465">
    <property type="entry name" value="vWFA_dom_sf"/>
</dbReference>
<sequence>MRFIYFLFLLPVLSMGQSITGVQQKAINAYADYANHSAEEVDRVVKSVIAYYPTIHQKSSWGSPRYTCPVQLEDYYLTNALTLSKNLNTTLSTNLNAKLKDLRAAAEKIDVNCKSLDTYHKLEDYKQDNFARAEQLVNELPLLLRDYQKKYNALKFELDAIHKKIVQSTTAPAAYRNADAFMRGEIERERKLLDSWTFNVKEDVHTGWPVDKLEQSILETDQQAIAMQKSKPVLKYPASSMWPSFQENLNTILELKRNGLNGYNFEAKKSDKHSNDVYFDLINYFNGTLVSDYNSFIDFAMGDYVGIKTIKYFPLFEFRTQPASTAVQVTPFRDAARVPVTIALQKTALPKAQFEALSNYIAYINETWRQTRNLQSTLENFSSSASYFKTLDSYERHGPLNFDYKNYQLPKAEYQKTITYSKALPPAIAKSLNDQTEVLQSILKEMDDLSASLVQEVSEKRYEKDRLDNVYKTLERQKVLFREWDKRKEWLYEDVRKVFDAYPQTVTSSWYISGRALQNLTDLDHDALMKAKAYYMGDSTIKISTQSIDETLREVIAREYDNMKGIEKIGRNNGLCPYTPYEDIPETSKSLSEEIKKLRAANTSRYEHPYHTMVYRYNDIVDDYNKFCELSTSVQHLPTVRQPELFFIKYPDKEKTKSTAARTTTSTNTISNAGTTEKPATQKTVAQQNTSRESASSKVLHDTVYIEKRDTVYISEPGENLRSMDGYATNNMILLLDVSGSMNSPEKLPLLKNAILSLVSMMRPEDRVSVIAFSDKPKVLLESASFKESDKITKAINNLKSSGKTDGNAGIKLAYKTADENYIRGGNNRIVLATDGEFGTSDETLQLIERFSTEDIFLSIFNFGKGAGASKALEQLTKKGKGNYAQISKENVDLKLIREAKAKKKK</sequence>
<dbReference type="STRING" id="688867.SAMN05660236_5554"/>
<reference evidence="3 4" key="1">
    <citation type="submission" date="2017-02" db="EMBL/GenBank/DDBJ databases">
        <authorList>
            <person name="Peterson S.W."/>
        </authorList>
    </citation>
    <scope>NUCLEOTIDE SEQUENCE [LARGE SCALE GENOMIC DNA]</scope>
    <source>
        <strain evidence="3 4">DSM 25262</strain>
    </source>
</reference>
<dbReference type="Gene3D" id="3.40.50.410">
    <property type="entry name" value="von Willebrand factor, type A domain"/>
    <property type="match status" value="1"/>
</dbReference>
<accession>A0A1T5MJC9</accession>
<dbReference type="InterPro" id="IPR002035">
    <property type="entry name" value="VWF_A"/>
</dbReference>
<dbReference type="SMART" id="SM00327">
    <property type="entry name" value="VWA"/>
    <property type="match status" value="1"/>
</dbReference>
<organism evidence="3 4">
    <name type="scientific">Ohtaekwangia koreensis</name>
    <dbReference type="NCBI Taxonomy" id="688867"/>
    <lineage>
        <taxon>Bacteria</taxon>
        <taxon>Pseudomonadati</taxon>
        <taxon>Bacteroidota</taxon>
        <taxon>Cytophagia</taxon>
        <taxon>Cytophagales</taxon>
        <taxon>Fulvivirgaceae</taxon>
        <taxon>Ohtaekwangia</taxon>
    </lineage>
</organism>
<name>A0A1T5MJC9_9BACT</name>
<dbReference type="Proteomes" id="UP000190961">
    <property type="component" value="Unassembled WGS sequence"/>
</dbReference>
<dbReference type="Pfam" id="PF13519">
    <property type="entry name" value="VWA_2"/>
    <property type="match status" value="1"/>
</dbReference>
<proteinExistence type="predicted"/>
<evidence type="ECO:0000313" key="3">
    <source>
        <dbReference type="EMBL" id="SKC88340.1"/>
    </source>
</evidence>
<dbReference type="EMBL" id="FUZU01000005">
    <property type="protein sequence ID" value="SKC88340.1"/>
    <property type="molecule type" value="Genomic_DNA"/>
</dbReference>
<dbReference type="RefSeq" id="WP_079690054.1">
    <property type="nucleotide sequence ID" value="NZ_FUZU01000005.1"/>
</dbReference>
<feature type="region of interest" description="Disordered" evidence="1">
    <location>
        <begin position="657"/>
        <end position="696"/>
    </location>
</feature>
<gene>
    <name evidence="3" type="ORF">SAMN05660236_5554</name>
</gene>
<feature type="compositionally biased region" description="Polar residues" evidence="1">
    <location>
        <begin position="678"/>
        <end position="696"/>
    </location>
</feature>
<dbReference type="AlphaFoldDB" id="A0A1T5MJC9"/>
<dbReference type="PANTHER" id="PTHR10579">
    <property type="entry name" value="CALCIUM-ACTIVATED CHLORIDE CHANNEL REGULATOR"/>
    <property type="match status" value="1"/>
</dbReference>
<protein>
    <recommendedName>
        <fullName evidence="2">VWFA domain-containing protein</fullName>
    </recommendedName>
</protein>